<dbReference type="RefSeq" id="WP_167273458.1">
    <property type="nucleotide sequence ID" value="NZ_JAASQJ010000004.1"/>
</dbReference>
<accession>A0ABX0UP12</accession>
<evidence type="ECO:0000313" key="2">
    <source>
        <dbReference type="EMBL" id="NIJ54701.1"/>
    </source>
</evidence>
<name>A0ABX0UP12_9BACT</name>
<dbReference type="Proteomes" id="UP001179181">
    <property type="component" value="Unassembled WGS sequence"/>
</dbReference>
<dbReference type="SUPFAM" id="SSF69279">
    <property type="entry name" value="Phage tail proteins"/>
    <property type="match status" value="1"/>
</dbReference>
<comment type="caution">
    <text evidence="2">The sequence shown here is derived from an EMBL/GenBank/DDBJ whole genome shotgun (WGS) entry which is preliminary data.</text>
</comment>
<reference evidence="2 3" key="1">
    <citation type="submission" date="2020-03" db="EMBL/GenBank/DDBJ databases">
        <title>Genomic Encyclopedia of Type Strains, Phase IV (KMG-IV): sequencing the most valuable type-strain genomes for metagenomic binning, comparative biology and taxonomic classification.</title>
        <authorList>
            <person name="Goeker M."/>
        </authorList>
    </citation>
    <scope>NUCLEOTIDE SEQUENCE [LARGE SCALE GENOMIC DNA]</scope>
    <source>
        <strain evidence="2 3">DSM 102865</strain>
    </source>
</reference>
<evidence type="ECO:0000313" key="3">
    <source>
        <dbReference type="Proteomes" id="UP001179181"/>
    </source>
</evidence>
<dbReference type="SUPFAM" id="SSF69255">
    <property type="entry name" value="gp5 N-terminal domain-like"/>
    <property type="match status" value="1"/>
</dbReference>
<dbReference type="InterPro" id="IPR006531">
    <property type="entry name" value="Gp5/Vgr_OB"/>
</dbReference>
<gene>
    <name evidence="2" type="ORF">FHS68_003888</name>
</gene>
<proteinExistence type="predicted"/>
<dbReference type="EMBL" id="JAASQJ010000004">
    <property type="protein sequence ID" value="NIJ54701.1"/>
    <property type="molecule type" value="Genomic_DNA"/>
</dbReference>
<sequence>MSFPAALLGSGSNPTDRVSKKILIDDTPLSNEIAIMRFSVSKVYNKIATAKIIIDDGSVAERDFPRSNSDLFKPGKKIEIQLGYDENPTTIFKGIIIRHAVRIRNGSFLEIEAKDEAIKLAVSRKNKAFTGVKLKDSAVFEEIIGSTLKKDVEPTVAEHKQIVQYYATDWDFILTRAEANGMFVLTDDGKMVIKTPTMSDDSGVTFTYGGQNNIIEFEGELDLRRQPDTVKAASWLYNAHELSETATGKFSLSETGNLSSDDLGKILGAELHLTHSGNVSEDIKGWTNAFAMRKHLAKACGRLRVEGRPLLKPGQKIELKGVGDRFNGEVLITGILHQFNGGFLTDIQFGWAEEWFYKKEDVVDKAASGLLPGINGLQIGVVQAIIDDPEKGFRVQVQLPTISVKEDGIWARVATVDAGKNRGFFFRPEKGDEVILGFVNDDPRDAVILGMLHSQEMTPPIEPEENNPKKGIVSREGMKVIFDDKTKKTVISVPVGSRDSSKEKTFTMDQKMIEIKDEFGNSIKMDTSGISITSKKTVTVEGTPINLN</sequence>
<keyword evidence="3" id="KW-1185">Reference proteome</keyword>
<evidence type="ECO:0000259" key="1">
    <source>
        <dbReference type="Pfam" id="PF04717"/>
    </source>
</evidence>
<dbReference type="InterPro" id="IPR037026">
    <property type="entry name" value="Vgr_OB-fold_dom_sf"/>
</dbReference>
<dbReference type="Gene3D" id="2.40.50.230">
    <property type="entry name" value="Gp5 N-terminal domain"/>
    <property type="match status" value="1"/>
</dbReference>
<dbReference type="Pfam" id="PF04717">
    <property type="entry name" value="Phage_base_V"/>
    <property type="match status" value="1"/>
</dbReference>
<protein>
    <submittedName>
        <fullName evidence="2">Rhs element Vgr protein</fullName>
    </submittedName>
</protein>
<feature type="domain" description="Gp5/Type VI secretion system Vgr protein OB-fold" evidence="1">
    <location>
        <begin position="379"/>
        <end position="453"/>
    </location>
</feature>
<dbReference type="NCBIfam" id="TIGR01646">
    <property type="entry name" value="vgr_GE"/>
    <property type="match status" value="1"/>
</dbReference>
<dbReference type="InterPro" id="IPR006533">
    <property type="entry name" value="T6SS_Vgr_RhsGE"/>
</dbReference>
<organism evidence="2 3">
    <name type="scientific">Dyadobacter arcticus</name>
    <dbReference type="NCBI Taxonomy" id="1078754"/>
    <lineage>
        <taxon>Bacteria</taxon>
        <taxon>Pseudomonadati</taxon>
        <taxon>Bacteroidota</taxon>
        <taxon>Cytophagia</taxon>
        <taxon>Cytophagales</taxon>
        <taxon>Spirosomataceae</taxon>
        <taxon>Dyadobacter</taxon>
    </lineage>
</organism>